<keyword evidence="2" id="KW-1185">Reference proteome</keyword>
<comment type="caution">
    <text evidence="1">The sequence shown here is derived from an EMBL/GenBank/DDBJ whole genome shotgun (WGS) entry which is preliminary data.</text>
</comment>
<dbReference type="AlphaFoldDB" id="A0AAE1P579"/>
<accession>A0AAE1P579</accession>
<proteinExistence type="predicted"/>
<reference evidence="1" key="1">
    <citation type="submission" date="2023-11" db="EMBL/GenBank/DDBJ databases">
        <title>Genome assemblies of two species of porcelain crab, Petrolisthes cinctipes and Petrolisthes manimaculis (Anomura: Porcellanidae).</title>
        <authorList>
            <person name="Angst P."/>
        </authorList>
    </citation>
    <scope>NUCLEOTIDE SEQUENCE</scope>
    <source>
        <strain evidence="1">PB745_02</strain>
        <tissue evidence="1">Gill</tissue>
    </source>
</reference>
<evidence type="ECO:0000313" key="2">
    <source>
        <dbReference type="Proteomes" id="UP001292094"/>
    </source>
</evidence>
<protein>
    <submittedName>
        <fullName evidence="1">Uncharacterized protein</fullName>
    </submittedName>
</protein>
<dbReference type="EMBL" id="JAWZYT010002754">
    <property type="protein sequence ID" value="KAK4302304.1"/>
    <property type="molecule type" value="Genomic_DNA"/>
</dbReference>
<sequence>MKQSGCDWEKCVYSGRAAHVVGKGVKCENHRVMPLCQSQSYGKVTQPTLWGVGVDVGSVGGVVDGRPGRPPKRPHEILGMGGMPGPMGPGGLPPPHLSPEALMALKKTRMDAREFPPFLNGGVPDNDMEKSPLLSNGYNPPPKGLMAQYMALNGGMPHPALLAHTGLPLPPHPAPWAAHAAEHPFKNGPHPDNIPRTMMWENCRASYDEVLKQLERYSSEGCKDTFGYGHVQSEGVEGRPVQHPLGPLPLPGPGVDPWGCEAGREGAECDSGVRLATYATNRVPRSLHVKRR</sequence>
<gene>
    <name evidence="1" type="ORF">Pmani_025604</name>
</gene>
<name>A0AAE1P579_9EUCA</name>
<evidence type="ECO:0000313" key="1">
    <source>
        <dbReference type="EMBL" id="KAK4302304.1"/>
    </source>
</evidence>
<dbReference type="Proteomes" id="UP001292094">
    <property type="component" value="Unassembled WGS sequence"/>
</dbReference>
<organism evidence="1 2">
    <name type="scientific">Petrolisthes manimaculis</name>
    <dbReference type="NCBI Taxonomy" id="1843537"/>
    <lineage>
        <taxon>Eukaryota</taxon>
        <taxon>Metazoa</taxon>
        <taxon>Ecdysozoa</taxon>
        <taxon>Arthropoda</taxon>
        <taxon>Crustacea</taxon>
        <taxon>Multicrustacea</taxon>
        <taxon>Malacostraca</taxon>
        <taxon>Eumalacostraca</taxon>
        <taxon>Eucarida</taxon>
        <taxon>Decapoda</taxon>
        <taxon>Pleocyemata</taxon>
        <taxon>Anomura</taxon>
        <taxon>Galatheoidea</taxon>
        <taxon>Porcellanidae</taxon>
        <taxon>Petrolisthes</taxon>
    </lineage>
</organism>